<dbReference type="Proteomes" id="UP000078335">
    <property type="component" value="Unassembled WGS sequence"/>
</dbReference>
<feature type="region of interest" description="Disordered" evidence="1">
    <location>
        <begin position="128"/>
        <end position="157"/>
    </location>
</feature>
<organism evidence="2 3">
    <name type="scientific">Curtobacterium oceanosedimentum</name>
    <dbReference type="NCBI Taxonomy" id="465820"/>
    <lineage>
        <taxon>Bacteria</taxon>
        <taxon>Bacillati</taxon>
        <taxon>Actinomycetota</taxon>
        <taxon>Actinomycetes</taxon>
        <taxon>Micrococcales</taxon>
        <taxon>Microbacteriaceae</taxon>
        <taxon>Curtobacterium</taxon>
    </lineage>
</organism>
<keyword evidence="3" id="KW-1185">Reference proteome</keyword>
<accession>A0ABR5SB15</accession>
<name>A0ABR5SB15_9MICO</name>
<evidence type="ECO:0000313" key="3">
    <source>
        <dbReference type="Proteomes" id="UP000078335"/>
    </source>
</evidence>
<protein>
    <submittedName>
        <fullName evidence="2">Uncharacterized protein</fullName>
    </submittedName>
</protein>
<dbReference type="RefSeq" id="WP_058728140.1">
    <property type="nucleotide sequence ID" value="NZ_LDRB01000016.1"/>
</dbReference>
<gene>
    <name evidence="2" type="ORF">NS263_04685</name>
</gene>
<reference evidence="2 3" key="1">
    <citation type="journal article" date="2016" name="Front. Microbiol.">
        <title>Genomic Resource of Rice Seed Associated Bacteria.</title>
        <authorList>
            <person name="Midha S."/>
            <person name="Bansal K."/>
            <person name="Sharma S."/>
            <person name="Kumar N."/>
            <person name="Patil P.P."/>
            <person name="Chaudhry V."/>
            <person name="Patil P.B."/>
        </authorList>
    </citation>
    <scope>NUCLEOTIDE SEQUENCE [LARGE SCALE GENOMIC DNA]</scope>
    <source>
        <strain evidence="2 3">NS263</strain>
    </source>
</reference>
<dbReference type="EMBL" id="LDRB01000016">
    <property type="protein sequence ID" value="KTR41416.1"/>
    <property type="molecule type" value="Genomic_DNA"/>
</dbReference>
<proteinExistence type="predicted"/>
<sequence>MRHTGPTPTAMRHEDGVEVWDLTGPPTVEALGIDTDGRETLSNAVGAYSSIPERPVRLLLPGGRTVEMAAGEVVFEAADSREEVTDPDTGEVVIPQGRQFWLRVDGVTEEGVDAGVDAFRDALEQTDLPTTKADELRERASSPAATVDTPSTKRIGESVDLPDVQGATASVSSTFGPRPDVLVFQLQFSLDWDPVPIP</sequence>
<evidence type="ECO:0000313" key="2">
    <source>
        <dbReference type="EMBL" id="KTR41416.1"/>
    </source>
</evidence>
<evidence type="ECO:0000256" key="1">
    <source>
        <dbReference type="SAM" id="MobiDB-lite"/>
    </source>
</evidence>
<comment type="caution">
    <text evidence="2">The sequence shown here is derived from an EMBL/GenBank/DDBJ whole genome shotgun (WGS) entry which is preliminary data.</text>
</comment>